<dbReference type="Proteomes" id="UP000094412">
    <property type="component" value="Unassembled WGS sequence"/>
</dbReference>
<evidence type="ECO:0000313" key="2">
    <source>
        <dbReference type="Proteomes" id="UP000094412"/>
    </source>
</evidence>
<comment type="caution">
    <text evidence="1">The sequence shown here is derived from an EMBL/GenBank/DDBJ whole genome shotgun (WGS) entry which is preliminary data.</text>
</comment>
<evidence type="ECO:0000313" key="1">
    <source>
        <dbReference type="EMBL" id="OCX13520.1"/>
    </source>
</evidence>
<sequence length="73" mass="7973">MTTIVVKGLFERTPLHHPDACCQNFGIQSTRGGVVTPAERQHATTVRSRRFAVSNFARALLVAPPELGCAKVR</sequence>
<organism evidence="1 2">
    <name type="scientific">Mesorhizobium hungaricum</name>
    <dbReference type="NCBI Taxonomy" id="1566387"/>
    <lineage>
        <taxon>Bacteria</taxon>
        <taxon>Pseudomonadati</taxon>
        <taxon>Pseudomonadota</taxon>
        <taxon>Alphaproteobacteria</taxon>
        <taxon>Hyphomicrobiales</taxon>
        <taxon>Phyllobacteriaceae</taxon>
        <taxon>Mesorhizobium</taxon>
    </lineage>
</organism>
<proteinExistence type="predicted"/>
<dbReference type="RefSeq" id="WP_036257104.1">
    <property type="nucleotide sequence ID" value="NZ_MDEO01000036.1"/>
</dbReference>
<dbReference type="AlphaFoldDB" id="A0A1C2DFJ7"/>
<name>A0A1C2DFJ7_9HYPH</name>
<reference evidence="1 2" key="1">
    <citation type="submission" date="2016-08" db="EMBL/GenBank/DDBJ databases">
        <title>Whole genome sequence of Mesorhizobium sp. strain UASWS1009 isolated from industrial sewage.</title>
        <authorList>
            <person name="Crovadore J."/>
            <person name="Calmin G."/>
            <person name="Chablais R."/>
            <person name="Cochard B."/>
            <person name="Lefort F."/>
        </authorList>
    </citation>
    <scope>NUCLEOTIDE SEQUENCE [LARGE SCALE GENOMIC DNA]</scope>
    <source>
        <strain evidence="1 2">UASWS1009</strain>
    </source>
</reference>
<accession>A0A1C2DFJ7</accession>
<keyword evidence="2" id="KW-1185">Reference proteome</keyword>
<protein>
    <submittedName>
        <fullName evidence="1">Uncharacterized protein</fullName>
    </submittedName>
</protein>
<gene>
    <name evidence="1" type="ORF">QV13_29045</name>
</gene>
<dbReference type="EMBL" id="MDEO01000036">
    <property type="protein sequence ID" value="OCX13520.1"/>
    <property type="molecule type" value="Genomic_DNA"/>
</dbReference>